<sequence length="447" mass="50939">MFVDLNSRTRPYYSRRCKRVSSTNIESLPDELLFHILVRLQADYLYDRARLVCRRWYHLIHSHAFVNTHLQHSAYGLLLSDRKGGGYPIFVTATQGRIQTSEFSYKCRIHLWSSCNGLAMEIHYSYGDGYSDHIINPATKQPFVLPSFSFSGGRVVFSRSFGGVASVAASEEYKVASSYIASVPPDSPSLALAILTAGVDNFWRDVRVEHLSILARSLLSEIPLITEGFMHWAKENRTDLLTLDVETEILTVSEVPLPKAYCMTAPKYYLSTGRSLSLLVARENLLWELWAMKPGTREWTKLVADIKLGAQKCRLQQFSGVLEPLGWVKYPEVLALCFKGESRSCACIFYNLDTHEIDSIELRTTRYGYRGLVHKNSLMWETTFRDKNVHENKELKASQSALKMSRCLAIAFSTILIRMKWIDSIELRTACYGLEGAVHKNSLMWLS</sequence>
<accession>A0AAD4PBH3</accession>
<dbReference type="InterPro" id="IPR001810">
    <property type="entry name" value="F-box_dom"/>
</dbReference>
<evidence type="ECO:0000313" key="2">
    <source>
        <dbReference type="EMBL" id="KAH6832707.1"/>
    </source>
</evidence>
<keyword evidence="3" id="KW-1185">Reference proteome</keyword>
<dbReference type="PANTHER" id="PTHR31672:SF11">
    <property type="entry name" value="F-BOX PROTEIN CPR1-LIKE ISOFORM X2"/>
    <property type="match status" value="1"/>
</dbReference>
<dbReference type="SMART" id="SM00256">
    <property type="entry name" value="FBOX"/>
    <property type="match status" value="1"/>
</dbReference>
<organism evidence="2 3">
    <name type="scientific">Perilla frutescens var. hirtella</name>
    <name type="common">Perilla citriodora</name>
    <name type="synonym">Perilla setoyensis</name>
    <dbReference type="NCBI Taxonomy" id="608512"/>
    <lineage>
        <taxon>Eukaryota</taxon>
        <taxon>Viridiplantae</taxon>
        <taxon>Streptophyta</taxon>
        <taxon>Embryophyta</taxon>
        <taxon>Tracheophyta</taxon>
        <taxon>Spermatophyta</taxon>
        <taxon>Magnoliopsida</taxon>
        <taxon>eudicotyledons</taxon>
        <taxon>Gunneridae</taxon>
        <taxon>Pentapetalae</taxon>
        <taxon>asterids</taxon>
        <taxon>lamiids</taxon>
        <taxon>Lamiales</taxon>
        <taxon>Lamiaceae</taxon>
        <taxon>Nepetoideae</taxon>
        <taxon>Elsholtzieae</taxon>
        <taxon>Perilla</taxon>
    </lineage>
</organism>
<gene>
    <name evidence="2" type="ORF">C2S53_015751</name>
</gene>
<evidence type="ECO:0000313" key="3">
    <source>
        <dbReference type="Proteomes" id="UP001190926"/>
    </source>
</evidence>
<dbReference type="AlphaFoldDB" id="A0AAD4PBH3"/>
<evidence type="ECO:0000259" key="1">
    <source>
        <dbReference type="PROSITE" id="PS50181"/>
    </source>
</evidence>
<name>A0AAD4PBH3_PERFH</name>
<dbReference type="Pfam" id="PF12937">
    <property type="entry name" value="F-box-like"/>
    <property type="match status" value="1"/>
</dbReference>
<comment type="caution">
    <text evidence="2">The sequence shown here is derived from an EMBL/GenBank/DDBJ whole genome shotgun (WGS) entry which is preliminary data.</text>
</comment>
<dbReference type="SUPFAM" id="SSF81383">
    <property type="entry name" value="F-box domain"/>
    <property type="match status" value="1"/>
</dbReference>
<dbReference type="InterPro" id="IPR050796">
    <property type="entry name" value="SCF_F-box_component"/>
</dbReference>
<dbReference type="Proteomes" id="UP001190926">
    <property type="component" value="Unassembled WGS sequence"/>
</dbReference>
<dbReference type="PANTHER" id="PTHR31672">
    <property type="entry name" value="BNACNNG10540D PROTEIN"/>
    <property type="match status" value="1"/>
</dbReference>
<dbReference type="PROSITE" id="PS50181">
    <property type="entry name" value="FBOX"/>
    <property type="match status" value="1"/>
</dbReference>
<dbReference type="InterPro" id="IPR036047">
    <property type="entry name" value="F-box-like_dom_sf"/>
</dbReference>
<protein>
    <recommendedName>
        <fullName evidence="1">F-box domain-containing protein</fullName>
    </recommendedName>
</protein>
<reference evidence="2 3" key="1">
    <citation type="journal article" date="2021" name="Nat. Commun.">
        <title>Incipient diploidization of the medicinal plant Perilla within 10,000 years.</title>
        <authorList>
            <person name="Zhang Y."/>
            <person name="Shen Q."/>
            <person name="Leng L."/>
            <person name="Zhang D."/>
            <person name="Chen S."/>
            <person name="Shi Y."/>
            <person name="Ning Z."/>
            <person name="Chen S."/>
        </authorList>
    </citation>
    <scope>NUCLEOTIDE SEQUENCE [LARGE SCALE GENOMIC DNA]</scope>
    <source>
        <strain evidence="3">cv. PC099</strain>
    </source>
</reference>
<dbReference type="Gene3D" id="1.20.1280.50">
    <property type="match status" value="1"/>
</dbReference>
<feature type="domain" description="F-box" evidence="1">
    <location>
        <begin position="22"/>
        <end position="69"/>
    </location>
</feature>
<dbReference type="EMBL" id="SDAM02000066">
    <property type="protein sequence ID" value="KAH6832707.1"/>
    <property type="molecule type" value="Genomic_DNA"/>
</dbReference>
<proteinExistence type="predicted"/>